<dbReference type="GO" id="GO:0003700">
    <property type="term" value="F:DNA-binding transcription factor activity"/>
    <property type="evidence" value="ECO:0007669"/>
    <property type="project" value="InterPro"/>
</dbReference>
<dbReference type="GO" id="GO:0043565">
    <property type="term" value="F:sequence-specific DNA binding"/>
    <property type="evidence" value="ECO:0007669"/>
    <property type="project" value="InterPro"/>
</dbReference>
<keyword evidence="3" id="KW-0804">Transcription</keyword>
<evidence type="ECO:0000256" key="3">
    <source>
        <dbReference type="ARBA" id="ARBA00023163"/>
    </source>
</evidence>
<name>A0A942SWX8_9BACI</name>
<dbReference type="InterPro" id="IPR018062">
    <property type="entry name" value="HTH_AraC-typ_CS"/>
</dbReference>
<gene>
    <name evidence="5" type="ORF">KHB02_07710</name>
</gene>
<dbReference type="PROSITE" id="PS00041">
    <property type="entry name" value="HTH_ARAC_FAMILY_1"/>
    <property type="match status" value="1"/>
</dbReference>
<evidence type="ECO:0000313" key="5">
    <source>
        <dbReference type="EMBL" id="MBS4181286.1"/>
    </source>
</evidence>
<dbReference type="InterPro" id="IPR009057">
    <property type="entry name" value="Homeodomain-like_sf"/>
</dbReference>
<dbReference type="PANTHER" id="PTHR43280:SF10">
    <property type="entry name" value="REGULATORY PROTEIN POCR"/>
    <property type="match status" value="1"/>
</dbReference>
<dbReference type="SUPFAM" id="SSF46689">
    <property type="entry name" value="Homeodomain-like"/>
    <property type="match status" value="2"/>
</dbReference>
<dbReference type="PRINTS" id="PR00032">
    <property type="entry name" value="HTHARAC"/>
</dbReference>
<dbReference type="EMBL" id="JAGYPE010000001">
    <property type="protein sequence ID" value="MBS4181286.1"/>
    <property type="molecule type" value="Genomic_DNA"/>
</dbReference>
<proteinExistence type="predicted"/>
<dbReference type="PROSITE" id="PS01124">
    <property type="entry name" value="HTH_ARAC_FAMILY_2"/>
    <property type="match status" value="1"/>
</dbReference>
<keyword evidence="1" id="KW-0805">Transcription regulation</keyword>
<dbReference type="InterPro" id="IPR018060">
    <property type="entry name" value="HTH_AraC"/>
</dbReference>
<accession>A0A942SWX8</accession>
<organism evidence="5">
    <name type="scientific">Neobacillus citreus</name>
    <dbReference type="NCBI Taxonomy" id="2833578"/>
    <lineage>
        <taxon>Bacteria</taxon>
        <taxon>Bacillati</taxon>
        <taxon>Bacillota</taxon>
        <taxon>Bacilli</taxon>
        <taxon>Bacillales</taxon>
        <taxon>Bacillaceae</taxon>
        <taxon>Neobacillus</taxon>
    </lineage>
</organism>
<evidence type="ECO:0000256" key="2">
    <source>
        <dbReference type="ARBA" id="ARBA00023125"/>
    </source>
</evidence>
<protein>
    <submittedName>
        <fullName evidence="5">Helix-turn-helix transcriptional regulator</fullName>
    </submittedName>
</protein>
<evidence type="ECO:0000256" key="1">
    <source>
        <dbReference type="ARBA" id="ARBA00023015"/>
    </source>
</evidence>
<dbReference type="InterPro" id="IPR020449">
    <property type="entry name" value="Tscrpt_reg_AraC-type_HTH"/>
</dbReference>
<dbReference type="SMART" id="SM00342">
    <property type="entry name" value="HTH_ARAC"/>
    <property type="match status" value="1"/>
</dbReference>
<dbReference type="Pfam" id="PF12833">
    <property type="entry name" value="HTH_18"/>
    <property type="match status" value="1"/>
</dbReference>
<reference evidence="5" key="1">
    <citation type="submission" date="2021-05" db="EMBL/GenBank/DDBJ databases">
        <title>Novel Bacillus species.</title>
        <authorList>
            <person name="Liu G."/>
        </authorList>
    </citation>
    <scope>NUCLEOTIDE SEQUENCE</scope>
    <source>
        <strain evidence="5">FJAT-50051</strain>
    </source>
</reference>
<dbReference type="AlphaFoldDB" id="A0A942SWX8"/>
<dbReference type="PANTHER" id="PTHR43280">
    <property type="entry name" value="ARAC-FAMILY TRANSCRIPTIONAL REGULATOR"/>
    <property type="match status" value="1"/>
</dbReference>
<feature type="domain" description="HTH araC/xylS-type" evidence="4">
    <location>
        <begin position="45"/>
        <end position="143"/>
    </location>
</feature>
<comment type="caution">
    <text evidence="5">The sequence shown here is derived from an EMBL/GenBank/DDBJ whole genome shotgun (WGS) entry which is preliminary data.</text>
</comment>
<sequence>MYVSLLISSCFLVILLKARLAEERITRPNRLTLKKNSNPDNKDVLKAQKYVQTHLSEKISLKEVADHLHLNASYFSRMFKKEMGEGFIEYVTRMKMEKAIELLDHSVKSVEQIAFELGFESKSYFLKTFKNNYGFSPKSYKYKDKESI</sequence>
<dbReference type="Gene3D" id="1.10.10.60">
    <property type="entry name" value="Homeodomain-like"/>
    <property type="match status" value="2"/>
</dbReference>
<evidence type="ECO:0000259" key="4">
    <source>
        <dbReference type="PROSITE" id="PS01124"/>
    </source>
</evidence>
<keyword evidence="2" id="KW-0238">DNA-binding</keyword>